<accession>A0A231GXE1</accession>
<evidence type="ECO:0000313" key="3">
    <source>
        <dbReference type="EMBL" id="OXR41269.1"/>
    </source>
</evidence>
<gene>
    <name evidence="3" type="ORF">B7C42_06667</name>
</gene>
<reference evidence="3 4" key="1">
    <citation type="submission" date="2017-07" db="EMBL/GenBank/DDBJ databases">
        <title>First draft Genome Sequence of Nocardia cerradoensis isolated from human infection.</title>
        <authorList>
            <person name="Carrasco G."/>
        </authorList>
    </citation>
    <scope>NUCLEOTIDE SEQUENCE [LARGE SCALE GENOMIC DNA]</scope>
    <source>
        <strain evidence="3 4">CNM20130759</strain>
    </source>
</reference>
<dbReference type="EMBL" id="NGAF01000021">
    <property type="protein sequence ID" value="OXR41269.1"/>
    <property type="molecule type" value="Genomic_DNA"/>
</dbReference>
<evidence type="ECO:0000259" key="1">
    <source>
        <dbReference type="Pfam" id="PF02470"/>
    </source>
</evidence>
<dbReference type="PANTHER" id="PTHR33371:SF17">
    <property type="entry name" value="MCE-FAMILY PROTEIN MCE1B"/>
    <property type="match status" value="1"/>
</dbReference>
<dbReference type="NCBIfam" id="TIGR00996">
    <property type="entry name" value="Mtu_fam_mce"/>
    <property type="match status" value="1"/>
</dbReference>
<dbReference type="InterPro" id="IPR052336">
    <property type="entry name" value="MlaD_Phospholipid_Transporter"/>
</dbReference>
<dbReference type="InterPro" id="IPR003399">
    <property type="entry name" value="Mce/MlaD"/>
</dbReference>
<dbReference type="Gene3D" id="1.10.287.1490">
    <property type="match status" value="1"/>
</dbReference>
<dbReference type="PANTHER" id="PTHR33371">
    <property type="entry name" value="INTERMEMBRANE PHOSPHOLIPID TRANSPORT SYSTEM BINDING PROTEIN MLAD-RELATED"/>
    <property type="match status" value="1"/>
</dbReference>
<comment type="caution">
    <text evidence="3">The sequence shown here is derived from an EMBL/GenBank/DDBJ whole genome shotgun (WGS) entry which is preliminary data.</text>
</comment>
<protein>
    <submittedName>
        <fullName evidence="3">Uncharacterized protein</fullName>
    </submittedName>
</protein>
<dbReference type="InterPro" id="IPR005693">
    <property type="entry name" value="Mce"/>
</dbReference>
<feature type="domain" description="Mammalian cell entry C-terminal" evidence="2">
    <location>
        <begin position="116"/>
        <end position="322"/>
    </location>
</feature>
<dbReference type="AlphaFoldDB" id="A0A231GXE1"/>
<sequence length="337" mass="34943">MTIRGPLIKLLVFVVVTTLAGFLVASTVGNIRFTPVTSYSAVFTDASGLKVGDDVKVAGIPVGKVHSVELTGPREALVKFDVDSQRPLTTATKLQIRYKNLISDRYLELTDSSPSAPALAAGAVIPASRTGAGLQMDQLVNGFRPLLQGLDPDAANRLTASLVEVINGRSDKIADIVRQVATLSGTLADKDRAIGAIITNLGAVMNTADQRGGDLSAAVTNLQKLVSGLNEDQATVTGAVDQLDGATSTLSSVLAEARAPLAADITQLGSTAANLNAETDSLNALLGGLPHAYQKISRASSYGNFVNFFVCGLAIRYPGPQGGADTPMVVAPADRCK</sequence>
<dbReference type="GO" id="GO:0051701">
    <property type="term" value="P:biological process involved in interaction with host"/>
    <property type="evidence" value="ECO:0007669"/>
    <property type="project" value="TreeGrafter"/>
</dbReference>
<dbReference type="GO" id="GO:0005576">
    <property type="term" value="C:extracellular region"/>
    <property type="evidence" value="ECO:0007669"/>
    <property type="project" value="TreeGrafter"/>
</dbReference>
<name>A0A231GXE1_9NOCA</name>
<dbReference type="Pfam" id="PF02470">
    <property type="entry name" value="MlaD"/>
    <property type="match status" value="1"/>
</dbReference>
<dbReference type="Pfam" id="PF11887">
    <property type="entry name" value="Mce4_CUP1"/>
    <property type="match status" value="1"/>
</dbReference>
<dbReference type="RefSeq" id="WP_094027701.1">
    <property type="nucleotide sequence ID" value="NZ_NGAF01000021.1"/>
</dbReference>
<organism evidence="3 4">
    <name type="scientific">Nocardia cerradoensis</name>
    <dbReference type="NCBI Taxonomy" id="85688"/>
    <lineage>
        <taxon>Bacteria</taxon>
        <taxon>Bacillati</taxon>
        <taxon>Actinomycetota</taxon>
        <taxon>Actinomycetes</taxon>
        <taxon>Mycobacteriales</taxon>
        <taxon>Nocardiaceae</taxon>
        <taxon>Nocardia</taxon>
    </lineage>
</organism>
<feature type="domain" description="Mce/MlaD" evidence="1">
    <location>
        <begin position="38"/>
        <end position="110"/>
    </location>
</feature>
<keyword evidence="4" id="KW-1185">Reference proteome</keyword>
<dbReference type="InterPro" id="IPR024516">
    <property type="entry name" value="Mce_C"/>
</dbReference>
<dbReference type="Proteomes" id="UP000215506">
    <property type="component" value="Unassembled WGS sequence"/>
</dbReference>
<evidence type="ECO:0000259" key="2">
    <source>
        <dbReference type="Pfam" id="PF11887"/>
    </source>
</evidence>
<proteinExistence type="predicted"/>
<evidence type="ECO:0000313" key="4">
    <source>
        <dbReference type="Proteomes" id="UP000215506"/>
    </source>
</evidence>